<evidence type="ECO:0000313" key="3">
    <source>
        <dbReference type="EMBL" id="MQY31800.1"/>
    </source>
</evidence>
<reference evidence="3 4" key="1">
    <citation type="submission" date="2019-10" db="EMBL/GenBank/DDBJ databases">
        <title>Nocardia macrotermitis sp. nov. and Nocardia aurantia sp. nov., isolated from the gut of fungus growing-termite Macrotermes natalensis.</title>
        <authorList>
            <person name="Benndorf R."/>
            <person name="Schwitalla J."/>
            <person name="Martin K."/>
            <person name="De Beer W."/>
            <person name="Kaster A.-K."/>
            <person name="Vollmers J."/>
            <person name="Poulsen M."/>
            <person name="Beemelmanns C."/>
        </authorList>
    </citation>
    <scope>NUCLEOTIDE SEQUENCE [LARGE SCALE GENOMIC DNA]</scope>
    <source>
        <strain evidence="3 4">RB56</strain>
    </source>
</reference>
<keyword evidence="1" id="KW-0472">Membrane</keyword>
<sequence>MATSVARWAMNIGTNDRTLVLVVLVSLVVAVVVRRWRRGVLTVVGSVVLAEVVARVFKHFIDRPRPPREVSLVFVHSSAMPSTVAAMTAAGAVALYAVVPWPGERRWAACLLVLGAVWVGGAMVYLGAHWPSDVLAGWCVGLIFGGVVVRWSRRSGRPMREPIQP</sequence>
<keyword evidence="1" id="KW-0812">Transmembrane</keyword>
<evidence type="ECO:0000256" key="1">
    <source>
        <dbReference type="SAM" id="Phobius"/>
    </source>
</evidence>
<keyword evidence="4" id="KW-1185">Reference proteome</keyword>
<evidence type="ECO:0000313" key="4">
    <source>
        <dbReference type="Proteomes" id="UP000431401"/>
    </source>
</evidence>
<dbReference type="SMART" id="SM00014">
    <property type="entry name" value="acidPPc"/>
    <property type="match status" value="1"/>
</dbReference>
<feature type="transmembrane region" description="Helical" evidence="1">
    <location>
        <begin position="134"/>
        <end position="151"/>
    </location>
</feature>
<accession>A0A7K0E128</accession>
<evidence type="ECO:0000259" key="2">
    <source>
        <dbReference type="SMART" id="SM00014"/>
    </source>
</evidence>
<dbReference type="SUPFAM" id="SSF48317">
    <property type="entry name" value="Acid phosphatase/Vanadium-dependent haloperoxidase"/>
    <property type="match status" value="1"/>
</dbReference>
<protein>
    <recommendedName>
        <fullName evidence="2">Phosphatidic acid phosphatase type 2/haloperoxidase domain-containing protein</fullName>
    </recommendedName>
</protein>
<dbReference type="EMBL" id="WEGI01000023">
    <property type="protein sequence ID" value="MQY31800.1"/>
    <property type="molecule type" value="Genomic_DNA"/>
</dbReference>
<name>A0A7K0E128_9NOCA</name>
<dbReference type="Gene3D" id="1.20.144.10">
    <property type="entry name" value="Phosphatidic acid phosphatase type 2/haloperoxidase"/>
    <property type="match status" value="2"/>
</dbReference>
<dbReference type="InterPro" id="IPR036938">
    <property type="entry name" value="PAP2/HPO_sf"/>
</dbReference>
<dbReference type="Proteomes" id="UP000431401">
    <property type="component" value="Unassembled WGS sequence"/>
</dbReference>
<dbReference type="AlphaFoldDB" id="A0A7K0E128"/>
<feature type="transmembrane region" description="Helical" evidence="1">
    <location>
        <begin position="17"/>
        <end position="33"/>
    </location>
</feature>
<feature type="transmembrane region" description="Helical" evidence="1">
    <location>
        <begin position="106"/>
        <end position="128"/>
    </location>
</feature>
<dbReference type="InterPro" id="IPR000326">
    <property type="entry name" value="PAP2/HPO"/>
</dbReference>
<keyword evidence="1" id="KW-1133">Transmembrane helix</keyword>
<organism evidence="3 4">
    <name type="scientific">Nocardia aurantia</name>
    <dbReference type="NCBI Taxonomy" id="2585199"/>
    <lineage>
        <taxon>Bacteria</taxon>
        <taxon>Bacillati</taxon>
        <taxon>Actinomycetota</taxon>
        <taxon>Actinomycetes</taxon>
        <taxon>Mycobacteriales</taxon>
        <taxon>Nocardiaceae</taxon>
        <taxon>Nocardia</taxon>
    </lineage>
</organism>
<feature type="transmembrane region" description="Helical" evidence="1">
    <location>
        <begin position="73"/>
        <end position="99"/>
    </location>
</feature>
<comment type="caution">
    <text evidence="3">The sequence shown here is derived from an EMBL/GenBank/DDBJ whole genome shotgun (WGS) entry which is preliminary data.</text>
</comment>
<proteinExistence type="predicted"/>
<feature type="domain" description="Phosphatidic acid phosphatase type 2/haloperoxidase" evidence="2">
    <location>
        <begin position="43"/>
        <end position="149"/>
    </location>
</feature>
<gene>
    <name evidence="3" type="ORF">NRB56_74110</name>
</gene>
<dbReference type="Pfam" id="PF01569">
    <property type="entry name" value="PAP2"/>
    <property type="match status" value="1"/>
</dbReference>